<sequence>MPSTSISEASATIRHCTSHNQLSQTRHRSSSKQLSWRDLKGSTDCGKESNAEEKTKSENPSRLWRTEARPSTISSSTRSRVIQHVGQASHGPVDILLAPTASNAKVSRADLANSVTESFQSRAVDGRDTDAQVAQQKQPTVDQPEGRKAQRSGFALGHVFRSFIPGGRFSVKDEAKEARQRDVDTAQIENTSSTTALEEIQRLRHTCSEFEREQVRLQDELSKVRREFEEYKTRRSGVIQEKETVGARSVLTKANSLTISDAINKLAVLNEEIFQAAASLANTVVRSKRNFTPEVMQRGRKQVRKLCSEPMIDLLSNQAKKSEPIVNPLVAQAFFSTFFVDFCVSKLGSWYPGDEALDRFLGKLYNEIRISEKQAVSGGWRALTRSRTRPATENWKVELIENLQNILVAFAWEIPTSHQVTFEQKLVPIFQAVESLRITLGEEFTSSDLEVSVVPAGSKFEDWKEDTRGDGLQSGGKRANHEVVAGTTGMGLKRILVVKGSRNLEEEIFLPPKVVLESTLQAALAASPTKKVVKDWRAYLDGKEDIYQSYGRDQ</sequence>
<feature type="compositionally biased region" description="Polar residues" evidence="2">
    <location>
        <begin position="132"/>
        <end position="141"/>
    </location>
</feature>
<proteinExistence type="predicted"/>
<evidence type="ECO:0000256" key="1">
    <source>
        <dbReference type="SAM" id="Coils"/>
    </source>
</evidence>
<name>A0A067SIJ4_GALM3</name>
<dbReference type="HOGENOM" id="CLU_491788_0_0_1"/>
<feature type="compositionally biased region" description="Basic and acidic residues" evidence="2">
    <location>
        <begin position="35"/>
        <end position="68"/>
    </location>
</feature>
<organism evidence="3 4">
    <name type="scientific">Galerina marginata (strain CBS 339.88)</name>
    <dbReference type="NCBI Taxonomy" id="685588"/>
    <lineage>
        <taxon>Eukaryota</taxon>
        <taxon>Fungi</taxon>
        <taxon>Dikarya</taxon>
        <taxon>Basidiomycota</taxon>
        <taxon>Agaricomycotina</taxon>
        <taxon>Agaricomycetes</taxon>
        <taxon>Agaricomycetidae</taxon>
        <taxon>Agaricales</taxon>
        <taxon>Agaricineae</taxon>
        <taxon>Strophariaceae</taxon>
        <taxon>Galerina</taxon>
    </lineage>
</organism>
<evidence type="ECO:0000313" key="3">
    <source>
        <dbReference type="EMBL" id="KDR69827.1"/>
    </source>
</evidence>
<feature type="compositionally biased region" description="Low complexity" evidence="2">
    <location>
        <begin position="71"/>
        <end position="82"/>
    </location>
</feature>
<keyword evidence="1" id="KW-0175">Coiled coil</keyword>
<evidence type="ECO:0000256" key="2">
    <source>
        <dbReference type="SAM" id="MobiDB-lite"/>
    </source>
</evidence>
<keyword evidence="4" id="KW-1185">Reference proteome</keyword>
<reference evidence="4" key="1">
    <citation type="journal article" date="2014" name="Proc. Natl. Acad. Sci. U.S.A.">
        <title>Extensive sampling of basidiomycete genomes demonstrates inadequacy of the white-rot/brown-rot paradigm for wood decay fungi.</title>
        <authorList>
            <person name="Riley R."/>
            <person name="Salamov A.A."/>
            <person name="Brown D.W."/>
            <person name="Nagy L.G."/>
            <person name="Floudas D."/>
            <person name="Held B.W."/>
            <person name="Levasseur A."/>
            <person name="Lombard V."/>
            <person name="Morin E."/>
            <person name="Otillar R."/>
            <person name="Lindquist E.A."/>
            <person name="Sun H."/>
            <person name="LaButti K.M."/>
            <person name="Schmutz J."/>
            <person name="Jabbour D."/>
            <person name="Luo H."/>
            <person name="Baker S.E."/>
            <person name="Pisabarro A.G."/>
            <person name="Walton J.D."/>
            <person name="Blanchette R.A."/>
            <person name="Henrissat B."/>
            <person name="Martin F."/>
            <person name="Cullen D."/>
            <person name="Hibbett D.S."/>
            <person name="Grigoriev I.V."/>
        </authorList>
    </citation>
    <scope>NUCLEOTIDE SEQUENCE [LARGE SCALE GENOMIC DNA]</scope>
    <source>
        <strain evidence="4">CBS 339.88</strain>
    </source>
</reference>
<dbReference type="AlphaFoldDB" id="A0A067SIJ4"/>
<dbReference type="Proteomes" id="UP000027222">
    <property type="component" value="Unassembled WGS sequence"/>
</dbReference>
<feature type="region of interest" description="Disordered" evidence="2">
    <location>
        <begin position="118"/>
        <end position="149"/>
    </location>
</feature>
<protein>
    <submittedName>
        <fullName evidence="3">Uncharacterized protein</fullName>
    </submittedName>
</protein>
<dbReference type="OrthoDB" id="3147752at2759"/>
<evidence type="ECO:0000313" key="4">
    <source>
        <dbReference type="Proteomes" id="UP000027222"/>
    </source>
</evidence>
<feature type="coiled-coil region" evidence="1">
    <location>
        <begin position="200"/>
        <end position="234"/>
    </location>
</feature>
<accession>A0A067SIJ4</accession>
<feature type="region of interest" description="Disordered" evidence="2">
    <location>
        <begin position="1"/>
        <end position="82"/>
    </location>
</feature>
<gene>
    <name evidence="3" type="ORF">GALMADRAFT_255645</name>
</gene>
<feature type="compositionally biased region" description="Polar residues" evidence="2">
    <location>
        <begin position="1"/>
        <end position="10"/>
    </location>
</feature>
<dbReference type="EMBL" id="KL142400">
    <property type="protein sequence ID" value="KDR69827.1"/>
    <property type="molecule type" value="Genomic_DNA"/>
</dbReference>